<keyword evidence="2" id="KW-1185">Reference proteome</keyword>
<accession>A0A1M7FBD6</accession>
<reference evidence="1 2" key="1">
    <citation type="submission" date="2016-11" db="EMBL/GenBank/DDBJ databases">
        <authorList>
            <person name="Jaros S."/>
            <person name="Januszkiewicz K."/>
            <person name="Wedrychowicz H."/>
        </authorList>
    </citation>
    <scope>NUCLEOTIDE SEQUENCE [LARGE SCALE GENOMIC DNA]</scope>
    <source>
        <strain evidence="1 2">DSM 15930</strain>
    </source>
</reference>
<gene>
    <name evidence="1" type="ORF">SAMN02746066_00512</name>
</gene>
<dbReference type="Proteomes" id="UP000184038">
    <property type="component" value="Unassembled WGS sequence"/>
</dbReference>
<protein>
    <submittedName>
        <fullName evidence="1">Uncharacterized protein</fullName>
    </submittedName>
</protein>
<dbReference type="STRING" id="1120996.SAMN02746066_00512"/>
<dbReference type="RefSeq" id="WP_073282399.1">
    <property type="nucleotide sequence ID" value="NZ_FRCP01000005.1"/>
</dbReference>
<organism evidence="1 2">
    <name type="scientific">Anaerosporobacter mobilis DSM 15930</name>
    <dbReference type="NCBI Taxonomy" id="1120996"/>
    <lineage>
        <taxon>Bacteria</taxon>
        <taxon>Bacillati</taxon>
        <taxon>Bacillota</taxon>
        <taxon>Clostridia</taxon>
        <taxon>Lachnospirales</taxon>
        <taxon>Lachnospiraceae</taxon>
        <taxon>Anaerosporobacter</taxon>
    </lineage>
</organism>
<evidence type="ECO:0000313" key="1">
    <source>
        <dbReference type="EMBL" id="SHM01029.1"/>
    </source>
</evidence>
<evidence type="ECO:0000313" key="2">
    <source>
        <dbReference type="Proteomes" id="UP000184038"/>
    </source>
</evidence>
<proteinExistence type="predicted"/>
<dbReference type="AlphaFoldDB" id="A0A1M7FBD6"/>
<name>A0A1M7FBD6_9FIRM</name>
<dbReference type="EMBL" id="FRCP01000005">
    <property type="protein sequence ID" value="SHM01029.1"/>
    <property type="molecule type" value="Genomic_DNA"/>
</dbReference>
<sequence length="71" mass="8248">MDYFGIGLWAFPVAIENNKRLTEAEKEQLYFRCKDNHQRLEADRVLNGDNLEDKVDSFMNLAILSSVNKNV</sequence>